<dbReference type="SUPFAM" id="SSF53335">
    <property type="entry name" value="S-adenosyl-L-methionine-dependent methyltransferases"/>
    <property type="match status" value="1"/>
</dbReference>
<feature type="domain" description="Tellurite resistance methyltransferase TehB-like" evidence="1">
    <location>
        <begin position="34"/>
        <end position="173"/>
    </location>
</feature>
<gene>
    <name evidence="2" type="ORF">A3D45_01795</name>
</gene>
<dbReference type="Gene3D" id="3.40.50.150">
    <property type="entry name" value="Vaccinia Virus protein VP39"/>
    <property type="match status" value="1"/>
</dbReference>
<dbReference type="PANTHER" id="PTHR43861">
    <property type="entry name" value="TRANS-ACONITATE 2-METHYLTRANSFERASE-RELATED"/>
    <property type="match status" value="1"/>
</dbReference>
<dbReference type="Pfam" id="PF03848">
    <property type="entry name" value="TehB"/>
    <property type="match status" value="1"/>
</dbReference>
<comment type="caution">
    <text evidence="2">The sequence shown here is derived from an EMBL/GenBank/DDBJ whole genome shotgun (WGS) entry which is preliminary data.</text>
</comment>
<organism evidence="2 3">
    <name type="scientific">Candidatus Falkowbacteria bacterium RIFCSPHIGHO2_02_FULL_42_9</name>
    <dbReference type="NCBI Taxonomy" id="1797986"/>
    <lineage>
        <taxon>Bacteria</taxon>
        <taxon>Candidatus Falkowiibacteriota</taxon>
    </lineage>
</organism>
<dbReference type="Proteomes" id="UP000176877">
    <property type="component" value="Unassembled WGS sequence"/>
</dbReference>
<dbReference type="AlphaFoldDB" id="A0A1F5S7S4"/>
<proteinExistence type="predicted"/>
<dbReference type="InterPro" id="IPR015985">
    <property type="entry name" value="TehB-like_dom"/>
</dbReference>
<name>A0A1F5S7S4_9BACT</name>
<dbReference type="InterPro" id="IPR029063">
    <property type="entry name" value="SAM-dependent_MTases_sf"/>
</dbReference>
<accession>A0A1F5S7S4</accession>
<evidence type="ECO:0000313" key="2">
    <source>
        <dbReference type="EMBL" id="OGF22473.1"/>
    </source>
</evidence>
<evidence type="ECO:0000313" key="3">
    <source>
        <dbReference type="Proteomes" id="UP000176877"/>
    </source>
</evidence>
<sequence>MKYNKIYKNNSNVWGDDPNELLQKIYNQAEAGSEFLDLGCGQGRDSLFMLKNGFKVTAVDNSREGIKKIKESVKVEKLSISDINLLCKNIKIFKIEKNKYTIINAFNSLQFLFKKDALKLIKEIKKAIKKEGYIIISGFTAKTAAIDSRCFFKPQELKKIFSDFNIISYEEKMILDKGHPGKPKPHKHNVVKMIAQKIKIR</sequence>
<dbReference type="CDD" id="cd02440">
    <property type="entry name" value="AdoMet_MTases"/>
    <property type="match status" value="1"/>
</dbReference>
<evidence type="ECO:0000259" key="1">
    <source>
        <dbReference type="Pfam" id="PF03848"/>
    </source>
</evidence>
<dbReference type="EMBL" id="MFFT01000048">
    <property type="protein sequence ID" value="OGF22473.1"/>
    <property type="molecule type" value="Genomic_DNA"/>
</dbReference>
<reference evidence="2 3" key="1">
    <citation type="journal article" date="2016" name="Nat. Commun.">
        <title>Thousands of microbial genomes shed light on interconnected biogeochemical processes in an aquifer system.</title>
        <authorList>
            <person name="Anantharaman K."/>
            <person name="Brown C.T."/>
            <person name="Hug L.A."/>
            <person name="Sharon I."/>
            <person name="Castelle C.J."/>
            <person name="Probst A.J."/>
            <person name="Thomas B.C."/>
            <person name="Singh A."/>
            <person name="Wilkins M.J."/>
            <person name="Karaoz U."/>
            <person name="Brodie E.L."/>
            <person name="Williams K.H."/>
            <person name="Hubbard S.S."/>
            <person name="Banfield J.F."/>
        </authorList>
    </citation>
    <scope>NUCLEOTIDE SEQUENCE [LARGE SCALE GENOMIC DNA]</scope>
</reference>
<protein>
    <recommendedName>
        <fullName evidence="1">Tellurite resistance methyltransferase TehB-like domain-containing protein</fullName>
    </recommendedName>
</protein>